<reference evidence="4 5" key="1">
    <citation type="journal article" date="2018" name="G3 (Bethesda)">
        <title>Phylogenetic and Phylogenomic Definition of Rhizopus Species.</title>
        <authorList>
            <person name="Gryganskyi A.P."/>
            <person name="Golan J."/>
            <person name="Dolatabadi S."/>
            <person name="Mondo S."/>
            <person name="Robb S."/>
            <person name="Idnurm A."/>
            <person name="Muszewska A."/>
            <person name="Steczkiewicz K."/>
            <person name="Masonjones S."/>
            <person name="Liao H.L."/>
            <person name="Gajdeczka M.T."/>
            <person name="Anike F."/>
            <person name="Vuek A."/>
            <person name="Anishchenko I.M."/>
            <person name="Voigt K."/>
            <person name="de Hoog G.S."/>
            <person name="Smith M.E."/>
            <person name="Heitman J."/>
            <person name="Vilgalys R."/>
            <person name="Stajich J.E."/>
        </authorList>
    </citation>
    <scope>NUCLEOTIDE SEQUENCE [LARGE SCALE GENOMIC DNA]</scope>
    <source>
        <strain evidence="4 5">LSU 92-RS-03</strain>
    </source>
</reference>
<organism evidence="4 5">
    <name type="scientific">Rhizopus stolonifer</name>
    <name type="common">Rhizopus nigricans</name>
    <dbReference type="NCBI Taxonomy" id="4846"/>
    <lineage>
        <taxon>Eukaryota</taxon>
        <taxon>Fungi</taxon>
        <taxon>Fungi incertae sedis</taxon>
        <taxon>Mucoromycota</taxon>
        <taxon>Mucoromycotina</taxon>
        <taxon>Mucoromycetes</taxon>
        <taxon>Mucorales</taxon>
        <taxon>Mucorineae</taxon>
        <taxon>Rhizopodaceae</taxon>
        <taxon>Rhizopus</taxon>
    </lineage>
</organism>
<dbReference type="PANTHER" id="PTHR22775:SF3">
    <property type="entry name" value="SORTING NEXIN-13"/>
    <property type="match status" value="1"/>
</dbReference>
<dbReference type="PROSITE" id="PS50195">
    <property type="entry name" value="PX"/>
    <property type="match status" value="1"/>
</dbReference>
<accession>A0A367IQC6</accession>
<dbReference type="SMART" id="SM00397">
    <property type="entry name" value="t_SNARE"/>
    <property type="match status" value="1"/>
</dbReference>
<dbReference type="Gene3D" id="1.20.5.110">
    <property type="match status" value="1"/>
</dbReference>
<dbReference type="CDD" id="cd15858">
    <property type="entry name" value="SNARE_VAM7"/>
    <property type="match status" value="1"/>
</dbReference>
<name>A0A367IQC6_RHIST</name>
<feature type="region of interest" description="Disordered" evidence="1">
    <location>
        <begin position="231"/>
        <end position="256"/>
    </location>
</feature>
<dbReference type="PANTHER" id="PTHR22775">
    <property type="entry name" value="SORTING NEXIN"/>
    <property type="match status" value="1"/>
</dbReference>
<dbReference type="AlphaFoldDB" id="A0A367IQC6"/>
<evidence type="ECO:0000313" key="5">
    <source>
        <dbReference type="Proteomes" id="UP000253551"/>
    </source>
</evidence>
<dbReference type="PROSITE" id="PS50192">
    <property type="entry name" value="T_SNARE"/>
    <property type="match status" value="1"/>
</dbReference>
<evidence type="ECO:0000259" key="3">
    <source>
        <dbReference type="PROSITE" id="PS50195"/>
    </source>
</evidence>
<dbReference type="SUPFAM" id="SSF58038">
    <property type="entry name" value="SNARE fusion complex"/>
    <property type="match status" value="1"/>
</dbReference>
<sequence>MANGRDSIQAIFIKQTETRHDPKAYTAYRIDVQAAVRQWHIWKRYSDFIKLHEQLSHTFPHNPVPAHLPQKRIFPPTFNSLERIEDRRQGLEDYLRTIQSCRDDRWRKTDIWYHFLALPENEPKATSAEGLTFGSWLDEYDELLTISREIRSLINSRNAHQSQHEVSDAMQCEFKAKKGLATLTARLAILESSLMDDGHVQFLAEGEERRREDKLNRLKVERDVLQQLVSATRQDAHKKKKPAPPPPSSVATAHYGDIGFDTNHQVQRAVTTTTSLDAKPKIGTGRAFGSALLEQQQKKKMLEETEFTKGLDNKELLNYQTQVMKDQDLHIEQFSEILSRQKELGIAINHELENQISILESLDVQVDNTQTKLAFANKKLAKIK</sequence>
<dbReference type="InterPro" id="IPR001683">
    <property type="entry name" value="PX_dom"/>
</dbReference>
<dbReference type="SMART" id="SM00312">
    <property type="entry name" value="PX"/>
    <property type="match status" value="1"/>
</dbReference>
<proteinExistence type="predicted"/>
<dbReference type="STRING" id="4846.A0A367IQC6"/>
<comment type="caution">
    <text evidence="4">The sequence shown here is derived from an EMBL/GenBank/DDBJ whole genome shotgun (WGS) entry which is preliminary data.</text>
</comment>
<protein>
    <recommendedName>
        <fullName evidence="6">Phox-like protein</fullName>
    </recommendedName>
</protein>
<keyword evidence="5" id="KW-1185">Reference proteome</keyword>
<dbReference type="OrthoDB" id="428895at2759"/>
<dbReference type="Gene3D" id="3.30.1520.10">
    <property type="entry name" value="Phox-like domain"/>
    <property type="match status" value="1"/>
</dbReference>
<dbReference type="InterPro" id="IPR000727">
    <property type="entry name" value="T_SNARE_dom"/>
</dbReference>
<dbReference type="InterPro" id="IPR036871">
    <property type="entry name" value="PX_dom_sf"/>
</dbReference>
<dbReference type="Pfam" id="PF00787">
    <property type="entry name" value="PX"/>
    <property type="match status" value="1"/>
</dbReference>
<gene>
    <name evidence="4" type="ORF">CU098_004450</name>
</gene>
<feature type="domain" description="T-SNARE coiled-coil homology" evidence="2">
    <location>
        <begin position="321"/>
        <end position="383"/>
    </location>
</feature>
<dbReference type="EMBL" id="PJQM01006334">
    <property type="protein sequence ID" value="RCH79846.1"/>
    <property type="molecule type" value="Genomic_DNA"/>
</dbReference>
<dbReference type="GO" id="GO:0035091">
    <property type="term" value="F:phosphatidylinositol binding"/>
    <property type="evidence" value="ECO:0007669"/>
    <property type="project" value="InterPro"/>
</dbReference>
<evidence type="ECO:0000256" key="1">
    <source>
        <dbReference type="SAM" id="MobiDB-lite"/>
    </source>
</evidence>
<evidence type="ECO:0008006" key="6">
    <source>
        <dbReference type="Google" id="ProtNLM"/>
    </source>
</evidence>
<evidence type="ECO:0000313" key="4">
    <source>
        <dbReference type="EMBL" id="RCH79846.1"/>
    </source>
</evidence>
<dbReference type="Proteomes" id="UP000253551">
    <property type="component" value="Unassembled WGS sequence"/>
</dbReference>
<feature type="domain" description="PX" evidence="3">
    <location>
        <begin position="6"/>
        <end position="122"/>
    </location>
</feature>
<evidence type="ECO:0000259" key="2">
    <source>
        <dbReference type="PROSITE" id="PS50192"/>
    </source>
</evidence>
<dbReference type="SUPFAM" id="SSF64268">
    <property type="entry name" value="PX domain"/>
    <property type="match status" value="1"/>
</dbReference>